<proteinExistence type="predicted"/>
<organism evidence="1 2">
    <name type="scientific">Marssonina brunnea f. sp. multigermtubi (strain MB_m1)</name>
    <name type="common">Marssonina leaf spot fungus</name>
    <dbReference type="NCBI Taxonomy" id="1072389"/>
    <lineage>
        <taxon>Eukaryota</taxon>
        <taxon>Fungi</taxon>
        <taxon>Dikarya</taxon>
        <taxon>Ascomycota</taxon>
        <taxon>Pezizomycotina</taxon>
        <taxon>Leotiomycetes</taxon>
        <taxon>Helotiales</taxon>
        <taxon>Drepanopezizaceae</taxon>
        <taxon>Drepanopeziza</taxon>
    </lineage>
</organism>
<accession>K1XGL0</accession>
<evidence type="ECO:0000313" key="2">
    <source>
        <dbReference type="Proteomes" id="UP000006753"/>
    </source>
</evidence>
<dbReference type="InParanoid" id="K1XGL0"/>
<keyword evidence="2" id="KW-1185">Reference proteome</keyword>
<evidence type="ECO:0000313" key="1">
    <source>
        <dbReference type="EMBL" id="EKD19938.1"/>
    </source>
</evidence>
<gene>
    <name evidence="1" type="ORF">MBM_01890</name>
</gene>
<sequence>MFNQLPLTMCVYWKILHSVSRIQYLDAMKKKIVFLYITRHHSLAHRGTRLTVQAVNDESRTKGPHIRQGRTASLEAASAPITAVPRGRNVPASTAIPSARAQAKSRRRYRVRTGEAAMSVLILRLLNLDKAMFLFLSTSFIVASTESECHGGYMCREKKRAFPGSASFDIQSLNLTVGVNLIVVSGIAAALYPFKAGAIAGARVGAGVLPPKALVVVVVPCVTISRSHTASPDPGEALDIDNQESKLKRRVDIEK</sequence>
<dbReference type="HOGENOM" id="CLU_1090191_0_0_1"/>
<dbReference type="EMBL" id="JH921430">
    <property type="protein sequence ID" value="EKD19938.1"/>
    <property type="molecule type" value="Genomic_DNA"/>
</dbReference>
<dbReference type="KEGG" id="mbe:MBM_01890"/>
<name>K1XGL0_MARBU</name>
<protein>
    <submittedName>
        <fullName evidence="1">Uncharacterized protein</fullName>
    </submittedName>
</protein>
<dbReference type="AlphaFoldDB" id="K1XGL0"/>
<reference evidence="1 2" key="1">
    <citation type="journal article" date="2012" name="BMC Genomics">
        <title>Sequencing the genome of Marssonina brunnea reveals fungus-poplar co-evolution.</title>
        <authorList>
            <person name="Zhu S."/>
            <person name="Cao Y.-Z."/>
            <person name="Jiang C."/>
            <person name="Tan B.-Y."/>
            <person name="Wang Z."/>
            <person name="Feng S."/>
            <person name="Zhang L."/>
            <person name="Su X.-H."/>
            <person name="Brejova B."/>
            <person name="Vinar T."/>
            <person name="Xu M."/>
            <person name="Wang M.-X."/>
            <person name="Zhang S.-G."/>
            <person name="Huang M.-R."/>
            <person name="Wu R."/>
            <person name="Zhou Y."/>
        </authorList>
    </citation>
    <scope>NUCLEOTIDE SEQUENCE [LARGE SCALE GENOMIC DNA]</scope>
    <source>
        <strain evidence="1 2">MB_m1</strain>
    </source>
</reference>
<dbReference type="Proteomes" id="UP000006753">
    <property type="component" value="Unassembled WGS sequence"/>
</dbReference>